<keyword evidence="1" id="KW-0732">Signal</keyword>
<name>A0AAJ0FVZ9_9HYPO</name>
<keyword evidence="3" id="KW-1185">Reference proteome</keyword>
<dbReference type="InterPro" id="IPR036556">
    <property type="entry name" value="PAD_central_sf"/>
</dbReference>
<evidence type="ECO:0000313" key="2">
    <source>
        <dbReference type="EMBL" id="KAK2593834.1"/>
    </source>
</evidence>
<gene>
    <name evidence="2" type="ORF">QQS21_008449</name>
</gene>
<sequence length="98" mass="10742">MKILFAVSLLLGTIAAAPKKTDTLKADIRADTNRDGRVDVTGSTDVQGKQTWTEKRGAIFLANIGDTDGRCAKKIKPYSGKDYTRCHNADDDIQRAEE</sequence>
<dbReference type="AlphaFoldDB" id="A0AAJ0FVZ9"/>
<accession>A0AAJ0FVZ9</accession>
<dbReference type="GO" id="GO:0005509">
    <property type="term" value="F:calcium ion binding"/>
    <property type="evidence" value="ECO:0007669"/>
    <property type="project" value="InterPro"/>
</dbReference>
<protein>
    <recommendedName>
        <fullName evidence="4">EF-hand domain-containing protein</fullName>
    </recommendedName>
</protein>
<feature type="chain" id="PRO_5042562720" description="EF-hand domain-containing protein" evidence="1">
    <location>
        <begin position="17"/>
        <end position="98"/>
    </location>
</feature>
<proteinExistence type="predicted"/>
<dbReference type="Proteomes" id="UP001251528">
    <property type="component" value="Unassembled WGS sequence"/>
</dbReference>
<evidence type="ECO:0000256" key="1">
    <source>
        <dbReference type="SAM" id="SignalP"/>
    </source>
</evidence>
<dbReference type="SUPFAM" id="SSF110083">
    <property type="entry name" value="Peptidylarginine deiminase Pad4, middle domain"/>
    <property type="match status" value="1"/>
</dbReference>
<organism evidence="2 3">
    <name type="scientific">Conoideocrella luteorostrata</name>
    <dbReference type="NCBI Taxonomy" id="1105319"/>
    <lineage>
        <taxon>Eukaryota</taxon>
        <taxon>Fungi</taxon>
        <taxon>Dikarya</taxon>
        <taxon>Ascomycota</taxon>
        <taxon>Pezizomycotina</taxon>
        <taxon>Sordariomycetes</taxon>
        <taxon>Hypocreomycetidae</taxon>
        <taxon>Hypocreales</taxon>
        <taxon>Clavicipitaceae</taxon>
        <taxon>Conoideocrella</taxon>
    </lineage>
</organism>
<comment type="caution">
    <text evidence="2">The sequence shown here is derived from an EMBL/GenBank/DDBJ whole genome shotgun (WGS) entry which is preliminary data.</text>
</comment>
<reference evidence="2" key="1">
    <citation type="submission" date="2023-06" db="EMBL/GenBank/DDBJ databases">
        <title>Conoideocrella luteorostrata (Hypocreales: Clavicipitaceae), a potential biocontrol fungus for elongate hemlock scale in United States Christmas tree production areas.</title>
        <authorList>
            <person name="Barrett H."/>
            <person name="Lovett B."/>
            <person name="Macias A.M."/>
            <person name="Stajich J.E."/>
            <person name="Kasson M.T."/>
        </authorList>
    </citation>
    <scope>NUCLEOTIDE SEQUENCE</scope>
    <source>
        <strain evidence="2">ARSEF 14590</strain>
    </source>
</reference>
<dbReference type="GO" id="GO:0005737">
    <property type="term" value="C:cytoplasm"/>
    <property type="evidence" value="ECO:0007669"/>
    <property type="project" value="InterPro"/>
</dbReference>
<evidence type="ECO:0000313" key="3">
    <source>
        <dbReference type="Proteomes" id="UP001251528"/>
    </source>
</evidence>
<feature type="signal peptide" evidence="1">
    <location>
        <begin position="1"/>
        <end position="16"/>
    </location>
</feature>
<dbReference type="EMBL" id="JASWJB010000193">
    <property type="protein sequence ID" value="KAK2593834.1"/>
    <property type="molecule type" value="Genomic_DNA"/>
</dbReference>
<evidence type="ECO:0008006" key="4">
    <source>
        <dbReference type="Google" id="ProtNLM"/>
    </source>
</evidence>